<evidence type="ECO:0000256" key="2">
    <source>
        <dbReference type="ARBA" id="ARBA00006577"/>
    </source>
</evidence>
<dbReference type="GO" id="GO:0003755">
    <property type="term" value="F:peptidyl-prolyl cis-trans isomerase activity"/>
    <property type="evidence" value="ECO:0007669"/>
    <property type="project" value="UniProtKB-UniRule"/>
</dbReference>
<keyword evidence="4 5" id="KW-0413">Isomerase</keyword>
<dbReference type="AlphaFoldDB" id="A0A1G4XE45"/>
<feature type="signal peptide" evidence="8">
    <location>
        <begin position="1"/>
        <end position="24"/>
    </location>
</feature>
<evidence type="ECO:0000259" key="9">
    <source>
        <dbReference type="PROSITE" id="PS50059"/>
    </source>
</evidence>
<dbReference type="Proteomes" id="UP000198981">
    <property type="component" value="Unassembled WGS sequence"/>
</dbReference>
<evidence type="ECO:0000256" key="8">
    <source>
        <dbReference type="SAM" id="SignalP"/>
    </source>
</evidence>
<keyword evidence="8" id="KW-0732">Signal</keyword>
<feature type="chain" id="PRO_5011654422" description="Peptidyl-prolyl cis-trans isomerase" evidence="8">
    <location>
        <begin position="25"/>
        <end position="185"/>
    </location>
</feature>
<dbReference type="PANTHER" id="PTHR43811:SF19">
    <property type="entry name" value="39 KDA FK506-BINDING NUCLEAR PROTEIN"/>
    <property type="match status" value="1"/>
</dbReference>
<feature type="region of interest" description="Disordered" evidence="7">
    <location>
        <begin position="46"/>
        <end position="75"/>
    </location>
</feature>
<sequence length="185" mass="18272">MTRRRTALLALPAAALLVAGCGSSTPSPTVGGTASGGAVATTTCQGPAAATEQAPPSITDDLSAEPEVPAAQTPPPCTLVVADVVVGDGPVAESGSQVEVKYVGAFYDTGEVFDASWQRGADETLPFTVGGGQVIEGFDQGVAGMAVGGRRAITIPSDLGYGDRGQGPIPGGATLVFVVDLVSVS</sequence>
<dbReference type="SUPFAM" id="SSF54534">
    <property type="entry name" value="FKBP-like"/>
    <property type="match status" value="1"/>
</dbReference>
<feature type="domain" description="PPIase FKBP-type" evidence="9">
    <location>
        <begin position="95"/>
        <end position="185"/>
    </location>
</feature>
<dbReference type="RefSeq" id="WP_243469653.1">
    <property type="nucleotide sequence ID" value="NZ_FMUH01000001.1"/>
</dbReference>
<protein>
    <recommendedName>
        <fullName evidence="6">Peptidyl-prolyl cis-trans isomerase</fullName>
        <ecNumber evidence="6">5.2.1.8</ecNumber>
    </recommendedName>
</protein>
<dbReference type="PROSITE" id="PS51257">
    <property type="entry name" value="PROKAR_LIPOPROTEIN"/>
    <property type="match status" value="1"/>
</dbReference>
<accession>A0A1G4XE45</accession>
<evidence type="ECO:0000256" key="6">
    <source>
        <dbReference type="RuleBase" id="RU003915"/>
    </source>
</evidence>
<evidence type="ECO:0000313" key="11">
    <source>
        <dbReference type="Proteomes" id="UP000198981"/>
    </source>
</evidence>
<dbReference type="InterPro" id="IPR046357">
    <property type="entry name" value="PPIase_dom_sf"/>
</dbReference>
<dbReference type="PANTHER" id="PTHR43811">
    <property type="entry name" value="FKBP-TYPE PEPTIDYL-PROLYL CIS-TRANS ISOMERASE FKPA"/>
    <property type="match status" value="1"/>
</dbReference>
<evidence type="ECO:0000313" key="10">
    <source>
        <dbReference type="EMBL" id="SCX39533.1"/>
    </source>
</evidence>
<evidence type="ECO:0000256" key="5">
    <source>
        <dbReference type="PROSITE-ProRule" id="PRU00277"/>
    </source>
</evidence>
<name>A0A1G4XE45_9ACTN</name>
<gene>
    <name evidence="10" type="ORF">SAMN03159343_0693</name>
</gene>
<evidence type="ECO:0000256" key="3">
    <source>
        <dbReference type="ARBA" id="ARBA00023110"/>
    </source>
</evidence>
<reference evidence="11" key="1">
    <citation type="submission" date="2016-10" db="EMBL/GenBank/DDBJ databases">
        <authorList>
            <person name="Varghese N."/>
            <person name="Submissions S."/>
        </authorList>
    </citation>
    <scope>NUCLEOTIDE SEQUENCE [LARGE SCALE GENOMIC DNA]</scope>
    <source>
        <strain evidence="11">DSM 45722</strain>
    </source>
</reference>
<keyword evidence="11" id="KW-1185">Reference proteome</keyword>
<comment type="similarity">
    <text evidence="2 6">Belongs to the FKBP-type PPIase family.</text>
</comment>
<dbReference type="FunFam" id="3.10.50.40:FF:000006">
    <property type="entry name" value="Peptidyl-prolyl cis-trans isomerase"/>
    <property type="match status" value="1"/>
</dbReference>
<proteinExistence type="inferred from homology"/>
<dbReference type="EC" id="5.2.1.8" evidence="6"/>
<dbReference type="Pfam" id="PF00254">
    <property type="entry name" value="FKBP_C"/>
    <property type="match status" value="1"/>
</dbReference>
<evidence type="ECO:0000256" key="4">
    <source>
        <dbReference type="ARBA" id="ARBA00023235"/>
    </source>
</evidence>
<dbReference type="InterPro" id="IPR001179">
    <property type="entry name" value="PPIase_FKBP_dom"/>
</dbReference>
<comment type="catalytic activity">
    <reaction evidence="1 5 6">
        <text>[protein]-peptidylproline (omega=180) = [protein]-peptidylproline (omega=0)</text>
        <dbReference type="Rhea" id="RHEA:16237"/>
        <dbReference type="Rhea" id="RHEA-COMP:10747"/>
        <dbReference type="Rhea" id="RHEA-COMP:10748"/>
        <dbReference type="ChEBI" id="CHEBI:83833"/>
        <dbReference type="ChEBI" id="CHEBI:83834"/>
        <dbReference type="EC" id="5.2.1.8"/>
    </reaction>
</comment>
<evidence type="ECO:0000256" key="7">
    <source>
        <dbReference type="SAM" id="MobiDB-lite"/>
    </source>
</evidence>
<dbReference type="Gene3D" id="3.10.50.40">
    <property type="match status" value="1"/>
</dbReference>
<keyword evidence="3 5" id="KW-0697">Rotamase</keyword>
<dbReference type="EMBL" id="FMUH01000001">
    <property type="protein sequence ID" value="SCX39533.1"/>
    <property type="molecule type" value="Genomic_DNA"/>
</dbReference>
<dbReference type="STRING" id="1960309.SAMN03159343_0693"/>
<organism evidence="10 11">
    <name type="scientific">Klenkia marina</name>
    <dbReference type="NCBI Taxonomy" id="1960309"/>
    <lineage>
        <taxon>Bacteria</taxon>
        <taxon>Bacillati</taxon>
        <taxon>Actinomycetota</taxon>
        <taxon>Actinomycetes</taxon>
        <taxon>Geodermatophilales</taxon>
        <taxon>Geodermatophilaceae</taxon>
        <taxon>Klenkia</taxon>
    </lineage>
</organism>
<evidence type="ECO:0000256" key="1">
    <source>
        <dbReference type="ARBA" id="ARBA00000971"/>
    </source>
</evidence>
<dbReference type="PROSITE" id="PS50059">
    <property type="entry name" value="FKBP_PPIASE"/>
    <property type="match status" value="1"/>
</dbReference>